<dbReference type="AlphaFoldDB" id="A0A9P5WX48"/>
<evidence type="ECO:0000256" key="4">
    <source>
        <dbReference type="ARBA" id="ARBA00022840"/>
    </source>
</evidence>
<evidence type="ECO:0000256" key="1">
    <source>
        <dbReference type="ARBA" id="ARBA00022679"/>
    </source>
</evidence>
<reference evidence="6" key="1">
    <citation type="submission" date="2020-11" db="EMBL/GenBank/DDBJ databases">
        <authorList>
            <consortium name="DOE Joint Genome Institute"/>
            <person name="Ahrendt S."/>
            <person name="Riley R."/>
            <person name="Andreopoulos W."/>
            <person name="Labutti K."/>
            <person name="Pangilinan J."/>
            <person name="Ruiz-Duenas F.J."/>
            <person name="Barrasa J.M."/>
            <person name="Sanchez-Garcia M."/>
            <person name="Camarero S."/>
            <person name="Miyauchi S."/>
            <person name="Serrano A."/>
            <person name="Linde D."/>
            <person name="Babiker R."/>
            <person name="Drula E."/>
            <person name="Ayuso-Fernandez I."/>
            <person name="Pacheco R."/>
            <person name="Padilla G."/>
            <person name="Ferreira P."/>
            <person name="Barriuso J."/>
            <person name="Kellner H."/>
            <person name="Castanera R."/>
            <person name="Alfaro M."/>
            <person name="Ramirez L."/>
            <person name="Pisabarro A.G."/>
            <person name="Kuo A."/>
            <person name="Tritt A."/>
            <person name="Lipzen A."/>
            <person name="He G."/>
            <person name="Yan M."/>
            <person name="Ng V."/>
            <person name="Cullen D."/>
            <person name="Martin F."/>
            <person name="Rosso M.-N."/>
            <person name="Henrissat B."/>
            <person name="Hibbett D."/>
            <person name="Martinez A.T."/>
            <person name="Grigoriev I.V."/>
        </authorList>
    </citation>
    <scope>NUCLEOTIDE SEQUENCE</scope>
    <source>
        <strain evidence="6">MF-IS2</strain>
    </source>
</reference>
<dbReference type="InterPro" id="IPR001245">
    <property type="entry name" value="Ser-Thr/Tyr_kinase_cat_dom"/>
</dbReference>
<dbReference type="Gene3D" id="1.10.510.10">
    <property type="entry name" value="Transferase(Phosphotransferase) domain 1"/>
    <property type="match status" value="1"/>
</dbReference>
<proteinExistence type="predicted"/>
<keyword evidence="2" id="KW-0547">Nucleotide-binding</keyword>
<dbReference type="GO" id="GO:0004674">
    <property type="term" value="F:protein serine/threonine kinase activity"/>
    <property type="evidence" value="ECO:0007669"/>
    <property type="project" value="TreeGrafter"/>
</dbReference>
<keyword evidence="7" id="KW-1185">Reference proteome</keyword>
<keyword evidence="3 6" id="KW-0418">Kinase</keyword>
<dbReference type="InterPro" id="IPR011009">
    <property type="entry name" value="Kinase-like_dom_sf"/>
</dbReference>
<accession>A0A9P5WX48</accession>
<comment type="caution">
    <text evidence="6">The sequence shown here is derived from an EMBL/GenBank/DDBJ whole genome shotgun (WGS) entry which is preliminary data.</text>
</comment>
<dbReference type="GO" id="GO:0005524">
    <property type="term" value="F:ATP binding"/>
    <property type="evidence" value="ECO:0007669"/>
    <property type="project" value="UniProtKB-KW"/>
</dbReference>
<organism evidence="6 7">
    <name type="scientific">Macrolepiota fuliginosa MF-IS2</name>
    <dbReference type="NCBI Taxonomy" id="1400762"/>
    <lineage>
        <taxon>Eukaryota</taxon>
        <taxon>Fungi</taxon>
        <taxon>Dikarya</taxon>
        <taxon>Basidiomycota</taxon>
        <taxon>Agaricomycotina</taxon>
        <taxon>Agaricomycetes</taxon>
        <taxon>Agaricomycetidae</taxon>
        <taxon>Agaricales</taxon>
        <taxon>Agaricineae</taxon>
        <taxon>Agaricaceae</taxon>
        <taxon>Macrolepiota</taxon>
    </lineage>
</organism>
<dbReference type="Pfam" id="PF07714">
    <property type="entry name" value="PK_Tyr_Ser-Thr"/>
    <property type="match status" value="1"/>
</dbReference>
<dbReference type="Proteomes" id="UP000807342">
    <property type="component" value="Unassembled WGS sequence"/>
</dbReference>
<gene>
    <name evidence="6" type="ORF">P691DRAFT_807196</name>
</gene>
<dbReference type="PIRSF" id="PIRSF000654">
    <property type="entry name" value="Integrin-linked_kinase"/>
    <property type="match status" value="1"/>
</dbReference>
<dbReference type="PANTHER" id="PTHR44329:SF288">
    <property type="entry name" value="MITOGEN-ACTIVATED PROTEIN KINASE KINASE KINASE 20"/>
    <property type="match status" value="1"/>
</dbReference>
<sequence length="262" mass="28986">TQLRHPNILPFYGACCLPAFPSRLALVFPWMENGDLVTFLQNHPAMRREPFIHDIISGLEYLHKGGVVCGDLKGSDVLVNNIGRACITGSKLFWATDLEGSATWSPPNFSAIRWAAPETLESEGLYTKASDIWAFGCVCFQVISGKLPYHQCSSNLRIIRQLMRGVSPAQLHKDLAPDSGEAGDRMRDLIARCWDFDPKNRPTAQTIAQVLEEQGLGGRAVRGDGTSNFQNVMWGDLESEVDLAAVERLLNILDVLPDPHVE</sequence>
<evidence type="ECO:0000256" key="2">
    <source>
        <dbReference type="ARBA" id="ARBA00022741"/>
    </source>
</evidence>
<dbReference type="PANTHER" id="PTHR44329">
    <property type="entry name" value="SERINE/THREONINE-PROTEIN KINASE TNNI3K-RELATED"/>
    <property type="match status" value="1"/>
</dbReference>
<keyword evidence="1" id="KW-0808">Transferase</keyword>
<feature type="domain" description="Protein kinase" evidence="5">
    <location>
        <begin position="1"/>
        <end position="216"/>
    </location>
</feature>
<dbReference type="InterPro" id="IPR051681">
    <property type="entry name" value="Ser/Thr_Kinases-Pseudokinases"/>
</dbReference>
<name>A0A9P5WX48_9AGAR</name>
<evidence type="ECO:0000313" key="6">
    <source>
        <dbReference type="EMBL" id="KAF9439466.1"/>
    </source>
</evidence>
<evidence type="ECO:0000313" key="7">
    <source>
        <dbReference type="Proteomes" id="UP000807342"/>
    </source>
</evidence>
<evidence type="ECO:0000256" key="3">
    <source>
        <dbReference type="ARBA" id="ARBA00022777"/>
    </source>
</evidence>
<dbReference type="PROSITE" id="PS50011">
    <property type="entry name" value="PROTEIN_KINASE_DOM"/>
    <property type="match status" value="1"/>
</dbReference>
<dbReference type="SUPFAM" id="SSF56112">
    <property type="entry name" value="Protein kinase-like (PK-like)"/>
    <property type="match status" value="1"/>
</dbReference>
<feature type="non-terminal residue" evidence="6">
    <location>
        <position position="1"/>
    </location>
</feature>
<dbReference type="InterPro" id="IPR000719">
    <property type="entry name" value="Prot_kinase_dom"/>
</dbReference>
<dbReference type="EMBL" id="MU154218">
    <property type="protein sequence ID" value="KAF9439466.1"/>
    <property type="molecule type" value="Genomic_DNA"/>
</dbReference>
<protein>
    <submittedName>
        <fullName evidence="6">Kinase-like protein</fullName>
    </submittedName>
</protein>
<evidence type="ECO:0000259" key="5">
    <source>
        <dbReference type="PROSITE" id="PS50011"/>
    </source>
</evidence>
<keyword evidence="4" id="KW-0067">ATP-binding</keyword>
<dbReference type="OrthoDB" id="346907at2759"/>